<keyword evidence="11" id="KW-0443">Lipid metabolism</keyword>
<comment type="subcellular location">
    <subcellularLocation>
        <location evidence="24">Golgi apparatus</location>
        <location evidence="24">Golgi stack membrane</location>
        <topology evidence="24">Single-pass type II membrane protein</topology>
    </subcellularLocation>
    <subcellularLocation>
        <location evidence="21">Golgi apparatus</location>
        <location evidence="21">trans-Golgi network membrane</location>
        <topology evidence="21">Single-pass type II membrane protein</topology>
    </subcellularLocation>
</comment>
<evidence type="ECO:0000256" key="2">
    <source>
        <dbReference type="ARBA" id="ARBA00004934"/>
    </source>
</evidence>
<evidence type="ECO:0000256" key="18">
    <source>
        <dbReference type="ARBA" id="ARBA00036295"/>
    </source>
</evidence>
<evidence type="ECO:0000256" key="9">
    <source>
        <dbReference type="ARBA" id="ARBA00022989"/>
    </source>
</evidence>
<evidence type="ECO:0000256" key="1">
    <source>
        <dbReference type="ARBA" id="ARBA00004922"/>
    </source>
</evidence>
<comment type="catalytic activity">
    <reaction evidence="16">
        <text>alpha-D-galactosyl-(1-&gt;3)-beta-D-galactosyl-(1-&gt;4)-N-acetyl-beta-D-glucosaminyl-(1-&gt;3)-beta-D-galactosyl-(1-&gt;4)-beta-D-glucosyl-(1&lt;-&gt;1')-ceramide + GDP-beta-L-fucose = a neolactoside IV(3)-alpha-Gal,III(3)-alpha-Fuc-nLc4Cer + GDP + H(+)</text>
        <dbReference type="Rhea" id="RHEA:48380"/>
        <dbReference type="ChEBI" id="CHEBI:15378"/>
        <dbReference type="ChEBI" id="CHEBI:57273"/>
        <dbReference type="ChEBI" id="CHEBI:58189"/>
        <dbReference type="ChEBI" id="CHEBI:90380"/>
        <dbReference type="ChEBI" id="CHEBI:90381"/>
    </reaction>
    <physiologicalReaction direction="left-to-right" evidence="16">
        <dbReference type="Rhea" id="RHEA:48381"/>
    </physiologicalReaction>
</comment>
<evidence type="ECO:0000256" key="15">
    <source>
        <dbReference type="ARBA" id="ARBA00029329"/>
    </source>
</evidence>
<keyword evidence="13" id="KW-1015">Disulfide bond</keyword>
<evidence type="ECO:0000256" key="5">
    <source>
        <dbReference type="ARBA" id="ARBA00022676"/>
    </source>
</evidence>
<comment type="pathway">
    <text evidence="1">Protein modification; protein glycosylation.</text>
</comment>
<comment type="subunit">
    <text evidence="4">Homodimer.</text>
</comment>
<evidence type="ECO:0000256" key="17">
    <source>
        <dbReference type="ARBA" id="ARBA00036234"/>
    </source>
</evidence>
<dbReference type="EC" id="2.4.1.-" evidence="24"/>
<comment type="catalytic activity">
    <reaction evidence="22">
        <text>beta-D-Gal-(1-&gt;4)-beta-D-GlcNAc-(1-&gt;3)-beta-D-Gal-(1-&gt;4)-D-Glc + GDP-beta-L-fucose = beta-D-Gal-(1-&gt;4)-[alpha-L-Fuc-(1-&gt;3)]-beta-D-GlcNAc-(1-&gt;3)-beta-D-Gal-(1-&gt;4)-D-Glc + GDP + H(+)</text>
        <dbReference type="Rhea" id="RHEA:77187"/>
        <dbReference type="ChEBI" id="CHEBI:15378"/>
        <dbReference type="ChEBI" id="CHEBI:57273"/>
        <dbReference type="ChEBI" id="CHEBI:58189"/>
        <dbReference type="ChEBI" id="CHEBI:60239"/>
        <dbReference type="ChEBI" id="CHEBI:61352"/>
    </reaction>
    <physiologicalReaction direction="left-to-right" evidence="22">
        <dbReference type="Rhea" id="RHEA:77188"/>
    </physiologicalReaction>
</comment>
<evidence type="ECO:0000256" key="13">
    <source>
        <dbReference type="ARBA" id="ARBA00023157"/>
    </source>
</evidence>
<proteinExistence type="inferred from homology"/>
<evidence type="ECO:0000256" key="16">
    <source>
        <dbReference type="ARBA" id="ARBA00036053"/>
    </source>
</evidence>
<dbReference type="Proteomes" id="UP000694546">
    <property type="component" value="Chromosome 11"/>
</dbReference>
<dbReference type="InterPro" id="IPR031481">
    <property type="entry name" value="Glyco_tran_10_N"/>
</dbReference>
<dbReference type="PANTHER" id="PTHR11929">
    <property type="entry name" value="ALPHA- 1,3 -FUCOSYLTRANSFERASE"/>
    <property type="match status" value="1"/>
</dbReference>
<reference evidence="27" key="2">
    <citation type="submission" date="2025-09" db="UniProtKB">
        <authorList>
            <consortium name="Ensembl"/>
        </authorList>
    </citation>
    <scope>IDENTIFICATION</scope>
</reference>
<keyword evidence="9 24" id="KW-1133">Transmembrane helix</keyword>
<evidence type="ECO:0000256" key="12">
    <source>
        <dbReference type="ARBA" id="ARBA00023136"/>
    </source>
</evidence>
<comment type="catalytic activity">
    <reaction evidence="17">
        <text>an alpha-Neu5Ac-(2-&gt;3)-beta-D-Gal-(1-&gt;4)-beta-D-GlcNAc-(1-&gt;3)-beta-D-Gal-(1-&gt;4)-beta-D-GlcNAc derivative + GDP-beta-L-fucose = an alpha-Neu5Ac-(2-&gt;3)-beta-D-Gal-(1-&gt;4)-beta-D-GlcNAc-(1-&gt;3)-beta-D-Gal-(1-&gt;4)-[alpha-L-Fuc-(1-&gt;3)]-beta-D-GlcNAc derivative + GDP + H(+)</text>
        <dbReference type="Rhea" id="RHEA:68044"/>
        <dbReference type="ChEBI" id="CHEBI:15378"/>
        <dbReference type="ChEBI" id="CHEBI:57273"/>
        <dbReference type="ChEBI" id="CHEBI:58189"/>
        <dbReference type="ChEBI" id="CHEBI:145343"/>
        <dbReference type="ChEBI" id="CHEBI:176900"/>
    </reaction>
    <physiologicalReaction direction="left-to-right" evidence="17">
        <dbReference type="Rhea" id="RHEA:68045"/>
    </physiologicalReaction>
</comment>
<dbReference type="Ensembl" id="ENSGMOT00000068372.1">
    <property type="protein sequence ID" value="ENSGMOP00000029039.1"/>
    <property type="gene ID" value="ENSGMOG00000036786.1"/>
</dbReference>
<dbReference type="SUPFAM" id="SSF53756">
    <property type="entry name" value="UDP-Glycosyltransferase/glycogen phosphorylase"/>
    <property type="match status" value="1"/>
</dbReference>
<dbReference type="InterPro" id="IPR055270">
    <property type="entry name" value="Glyco_tran_10_C"/>
</dbReference>
<evidence type="ECO:0000313" key="27">
    <source>
        <dbReference type="Ensembl" id="ENSGMOP00000029039.1"/>
    </source>
</evidence>
<evidence type="ECO:0000259" key="26">
    <source>
        <dbReference type="Pfam" id="PF17039"/>
    </source>
</evidence>
<feature type="domain" description="Fucosyltransferase C-terminal" evidence="25">
    <location>
        <begin position="186"/>
        <end position="366"/>
    </location>
</feature>
<evidence type="ECO:0000256" key="4">
    <source>
        <dbReference type="ARBA" id="ARBA00011738"/>
    </source>
</evidence>
<evidence type="ECO:0000256" key="21">
    <source>
        <dbReference type="ARBA" id="ARBA00037848"/>
    </source>
</evidence>
<dbReference type="GO" id="GO:0032580">
    <property type="term" value="C:Golgi cisterna membrane"/>
    <property type="evidence" value="ECO:0007669"/>
    <property type="project" value="UniProtKB-SubCell"/>
</dbReference>
<organism evidence="27 28">
    <name type="scientific">Gadus morhua</name>
    <name type="common">Atlantic cod</name>
    <dbReference type="NCBI Taxonomy" id="8049"/>
    <lineage>
        <taxon>Eukaryota</taxon>
        <taxon>Metazoa</taxon>
        <taxon>Chordata</taxon>
        <taxon>Craniata</taxon>
        <taxon>Vertebrata</taxon>
        <taxon>Euteleostomi</taxon>
        <taxon>Actinopterygii</taxon>
        <taxon>Neopterygii</taxon>
        <taxon>Teleostei</taxon>
        <taxon>Neoteleostei</taxon>
        <taxon>Acanthomorphata</taxon>
        <taxon>Zeiogadaria</taxon>
        <taxon>Gadariae</taxon>
        <taxon>Gadiformes</taxon>
        <taxon>Gadoidei</taxon>
        <taxon>Gadidae</taxon>
        <taxon>Gadus</taxon>
    </lineage>
</organism>
<comment type="catalytic activity">
    <reaction evidence="20">
        <text>a neolactoside nLc4Cer + GDP-beta-L-fucose = a neolactoside III(3)-alpha-Fuc-nLc4Cer + GDP + H(+)</text>
        <dbReference type="Rhea" id="RHEA:48376"/>
        <dbReference type="ChEBI" id="CHEBI:15378"/>
        <dbReference type="ChEBI" id="CHEBI:57273"/>
        <dbReference type="ChEBI" id="CHEBI:58189"/>
        <dbReference type="ChEBI" id="CHEBI:90376"/>
        <dbReference type="ChEBI" id="CHEBI:90379"/>
    </reaction>
    <physiologicalReaction direction="left-to-right" evidence="20">
        <dbReference type="Rhea" id="RHEA:48377"/>
    </physiologicalReaction>
</comment>
<dbReference type="GO" id="GO:0006629">
    <property type="term" value="P:lipid metabolic process"/>
    <property type="evidence" value="ECO:0007669"/>
    <property type="project" value="UniProtKB-KW"/>
</dbReference>
<evidence type="ECO:0000313" key="28">
    <source>
        <dbReference type="Proteomes" id="UP000694546"/>
    </source>
</evidence>
<sequence length="371" mass="43443">HQHKAKHTLAQTSCHLPPTCIMTTVLILGCTTYVYFLYIQPSVHNCSSDGRLFAHYTSVVREQTPKKPLLLIWAIPLNIKFDFNDCKKYYNISSCDLTYNRSLYQQADAVMFYQKNIRSVAHMPQESRPQRQKWIWYNVESPSNTLKLPGINNIFNLTLSYRRDADIIARYDVVIKDEPDDHFVLPKKDRLVCWMVSNMWTAGSRVRTAYYKELTKHIKVDVFGLGFSVPLPAERYYPMMQSCKFYLAFENSAHKDYITEKMNGPLSSGTVPIVLGMPRDNYEEFMPGDSFIHVNDFPDAKAMAQYLLELDKNDDKYMKYFAWRRFYTATPHLLTTKNEFTQPTCLACNHISRDNRYSVVHNLYGWYHSSR</sequence>
<dbReference type="UniPathway" id="UPA00378"/>
<evidence type="ECO:0000256" key="24">
    <source>
        <dbReference type="RuleBase" id="RU003832"/>
    </source>
</evidence>
<dbReference type="Gene3D" id="3.40.50.11660">
    <property type="entry name" value="Glycosyl transferase family 10, C-terminal domain"/>
    <property type="match status" value="1"/>
</dbReference>
<keyword evidence="8" id="KW-0735">Signal-anchor</keyword>
<accession>A0A8C5AFF3</accession>
<evidence type="ECO:0000256" key="6">
    <source>
        <dbReference type="ARBA" id="ARBA00022679"/>
    </source>
</evidence>
<evidence type="ECO:0000256" key="22">
    <source>
        <dbReference type="ARBA" id="ARBA00043828"/>
    </source>
</evidence>
<evidence type="ECO:0000256" key="19">
    <source>
        <dbReference type="ARBA" id="ARBA00036481"/>
    </source>
</evidence>
<comment type="catalytic activity">
    <reaction evidence="19">
        <text>an N-acetyl-alpha-neuraminyl-(2-&gt;3)-beta-D-galactosyl-(1-&gt;4)-N-acetyl-beta-D-glucosaminyl derivative + GDP-beta-L-fucose = an alpha-Neu5Ac-(2-&gt;3)-beta-D-Gal-(1-&gt;4)-[alpha-L-Fuc-(1-&gt;3)]-beta-D-GlcNAc derivative + GDP + H(+)</text>
        <dbReference type="Rhea" id="RHEA:56076"/>
        <dbReference type="ChEBI" id="CHEBI:15378"/>
        <dbReference type="ChEBI" id="CHEBI:57273"/>
        <dbReference type="ChEBI" id="CHEBI:58189"/>
        <dbReference type="ChEBI" id="CHEBI:136545"/>
        <dbReference type="ChEBI" id="CHEBI:139509"/>
    </reaction>
    <physiologicalReaction direction="left-to-right" evidence="19">
        <dbReference type="Rhea" id="RHEA:56077"/>
    </physiologicalReaction>
</comment>
<evidence type="ECO:0000256" key="7">
    <source>
        <dbReference type="ARBA" id="ARBA00022692"/>
    </source>
</evidence>
<keyword evidence="12 24" id="KW-0472">Membrane</keyword>
<feature type="transmembrane region" description="Helical" evidence="24">
    <location>
        <begin position="20"/>
        <end position="38"/>
    </location>
</feature>
<evidence type="ECO:0000256" key="11">
    <source>
        <dbReference type="ARBA" id="ARBA00023098"/>
    </source>
</evidence>
<dbReference type="InterPro" id="IPR038577">
    <property type="entry name" value="GT10-like_C_sf"/>
</dbReference>
<evidence type="ECO:0000256" key="8">
    <source>
        <dbReference type="ARBA" id="ARBA00022968"/>
    </source>
</evidence>
<keyword evidence="5 24" id="KW-0328">Glycosyltransferase</keyword>
<evidence type="ECO:0000256" key="23">
    <source>
        <dbReference type="ARBA" id="ARBA00043838"/>
    </source>
</evidence>
<evidence type="ECO:0000256" key="3">
    <source>
        <dbReference type="ARBA" id="ARBA00008919"/>
    </source>
</evidence>
<comment type="pathway">
    <text evidence="2">Glycolipid biosynthesis.</text>
</comment>
<dbReference type="OMA" id="HGAVYID"/>
<dbReference type="InterPro" id="IPR001503">
    <property type="entry name" value="Glyco_trans_10"/>
</dbReference>
<protein>
    <recommendedName>
        <fullName evidence="24">Fucosyltransferase</fullName>
        <ecNumber evidence="24">2.4.1.-</ecNumber>
    </recommendedName>
</protein>
<keyword evidence="28" id="KW-1185">Reference proteome</keyword>
<name>A0A8C5AFF3_GADMO</name>
<comment type="catalytic activity">
    <reaction evidence="18">
        <text>alpha-N-glycoloylneuraminosyl-(2-&gt;3)-beta-D-galactosyl-(1-&gt;4)-N-acetyl-beta-D-glucosaminyl-(1-&gt;3)-beta-D-galactosyl-(1-&gt;4)-N-acetyl-beta-D-glucosaminyl-(1-&gt;3)-beta-D-galactosyl-(1-&gt;4)-beta-D-glucosyl-(1&lt;-&gt;1')-ceramide + GDP-beta-L-fucose = alpha-N-glycoloylneuraminosyl-(2-&gt;3)-beta-D-galactosyl-(1-&gt;4)-N-acetyl-beta-D-glucosaminyl-(1-&gt;3)-beta-D-galactosyl-(1-&gt;4)-[alpha-L-fucosyl-(1-&gt;3)]-N-acetyl-beta-D-glucosaminyl-(1-&gt;3)-beta-D-galactosyl-(1-&gt;4)-beta-D-glucosyl-(1&lt;-&gt;1')-ceramide + GDP + H(+)</text>
        <dbReference type="Rhea" id="RHEA:48388"/>
        <dbReference type="ChEBI" id="CHEBI:15378"/>
        <dbReference type="ChEBI" id="CHEBI:57273"/>
        <dbReference type="ChEBI" id="CHEBI:58189"/>
        <dbReference type="ChEBI" id="CHEBI:90383"/>
        <dbReference type="ChEBI" id="CHEBI:90384"/>
    </reaction>
    <physiologicalReaction direction="left-to-right" evidence="18">
        <dbReference type="Rhea" id="RHEA:48389"/>
    </physiologicalReaction>
</comment>
<dbReference type="GO" id="GO:0017083">
    <property type="term" value="F:4-galactosyl-N-acetylglucosaminide 3-alpha-L-fucosyltransferase activity"/>
    <property type="evidence" value="ECO:0007669"/>
    <property type="project" value="UniProtKB-EC"/>
</dbReference>
<dbReference type="AlphaFoldDB" id="A0A8C5AFF3"/>
<comment type="catalytic activity">
    <reaction evidence="23">
        <text>an alpha-L-Fuc-(1-&gt;2)-beta-D-Gal-(1-&gt;4)-beta-D-GlcNAc derivative + GDP-beta-L-fucose = an alpha-L-Fuc-(1-&gt;2)-beta-D-Gal-(1-&gt;4)-[alpha-L-Fuc-(1-&gt;3)]-beta-D-GlcNAc derivative + GDP + H(+)</text>
        <dbReference type="Rhea" id="RHEA:77191"/>
        <dbReference type="ChEBI" id="CHEBI:15378"/>
        <dbReference type="ChEBI" id="CHEBI:57273"/>
        <dbReference type="ChEBI" id="CHEBI:58189"/>
        <dbReference type="ChEBI" id="CHEBI:133510"/>
        <dbReference type="ChEBI" id="CHEBI:195560"/>
    </reaction>
    <physiologicalReaction direction="left-to-right" evidence="23">
        <dbReference type="Rhea" id="RHEA:77192"/>
    </physiologicalReaction>
</comment>
<dbReference type="Pfam" id="PF17039">
    <property type="entry name" value="Glyco_tran_10_N"/>
    <property type="match status" value="1"/>
</dbReference>
<feature type="domain" description="Fucosyltransferase N-terminal" evidence="26">
    <location>
        <begin position="66"/>
        <end position="171"/>
    </location>
</feature>
<keyword evidence="6 24" id="KW-0808">Transferase</keyword>
<evidence type="ECO:0000256" key="10">
    <source>
        <dbReference type="ARBA" id="ARBA00023034"/>
    </source>
</evidence>
<evidence type="ECO:0000259" key="25">
    <source>
        <dbReference type="Pfam" id="PF00852"/>
    </source>
</evidence>
<keyword evidence="7 24" id="KW-0812">Transmembrane</keyword>
<evidence type="ECO:0000256" key="14">
    <source>
        <dbReference type="ARBA" id="ARBA00023180"/>
    </source>
</evidence>
<reference evidence="27" key="1">
    <citation type="submission" date="2025-08" db="UniProtKB">
        <authorList>
            <consortium name="Ensembl"/>
        </authorList>
    </citation>
    <scope>IDENTIFICATION</scope>
</reference>
<dbReference type="GeneTree" id="ENSGT00940000164360"/>
<evidence type="ECO:0000256" key="20">
    <source>
        <dbReference type="ARBA" id="ARBA00036757"/>
    </source>
</evidence>
<dbReference type="FunFam" id="3.40.50.11660:FF:000001">
    <property type="entry name" value="alpha-(1,3)-fucosyltransferase 9"/>
    <property type="match status" value="1"/>
</dbReference>
<dbReference type="Pfam" id="PF00852">
    <property type="entry name" value="Glyco_transf_10"/>
    <property type="match status" value="1"/>
</dbReference>
<comment type="catalytic activity">
    <reaction evidence="15">
        <text>a beta-D-galactosyl-(1-&gt;4)-N-acetyl-beta-D-glucosaminyl derivative + GDP-beta-L-fucose = a beta-D-galactosyl-(1-&gt;4)-[alpha-L-fucosyl-(1-&gt;3)]-N-acetyl-beta-D-glucosaminyl derivative + GDP + H(+)</text>
        <dbReference type="Rhea" id="RHEA:14257"/>
        <dbReference type="ChEBI" id="CHEBI:15378"/>
        <dbReference type="ChEBI" id="CHEBI:57273"/>
        <dbReference type="ChEBI" id="CHEBI:58189"/>
        <dbReference type="ChEBI" id="CHEBI:133507"/>
        <dbReference type="ChEBI" id="CHEBI:137941"/>
        <dbReference type="EC" id="2.4.1.152"/>
    </reaction>
    <physiologicalReaction direction="left-to-right" evidence="15">
        <dbReference type="Rhea" id="RHEA:14258"/>
    </physiologicalReaction>
</comment>
<keyword evidence="10 24" id="KW-0333">Golgi apparatus</keyword>
<dbReference type="PANTHER" id="PTHR11929:SF10">
    <property type="entry name" value="4-GALACTOSYL-N-ACETYLGLUCOSAMINIDE 3-ALPHA-L-FUCOSYLTRANSFERASE 9"/>
    <property type="match status" value="1"/>
</dbReference>
<comment type="similarity">
    <text evidence="3 24">Belongs to the glycosyltransferase 10 family.</text>
</comment>
<keyword evidence="14" id="KW-0325">Glycoprotein</keyword>